<sequence>MRRCRPRKPSSEVVRHRSNRAEYFAGLRALRGEQQELPAPRQLDVRVDCCAKATIQDCACGGSRVCPDHGGPVCFGKFSHD</sequence>
<dbReference type="RefSeq" id="WP_147450081.1">
    <property type="nucleotide sequence ID" value="NZ_RAWE01000022.1"/>
</dbReference>
<evidence type="ECO:0000313" key="2">
    <source>
        <dbReference type="Proteomes" id="UP000268313"/>
    </source>
</evidence>
<name>A0A3A8KAL4_9BACT</name>
<proteinExistence type="predicted"/>
<protein>
    <submittedName>
        <fullName evidence="1">Uncharacterized protein</fullName>
    </submittedName>
</protein>
<keyword evidence="2" id="KW-1185">Reference proteome</keyword>
<dbReference type="Proteomes" id="UP000268313">
    <property type="component" value="Unassembled WGS sequence"/>
</dbReference>
<gene>
    <name evidence="1" type="ORF">D7X32_08965</name>
</gene>
<dbReference type="AlphaFoldDB" id="A0A3A8KAL4"/>
<accession>A0A3A8KAL4</accession>
<organism evidence="1 2">
    <name type="scientific">Corallococcus carmarthensis</name>
    <dbReference type="NCBI Taxonomy" id="2316728"/>
    <lineage>
        <taxon>Bacteria</taxon>
        <taxon>Pseudomonadati</taxon>
        <taxon>Myxococcota</taxon>
        <taxon>Myxococcia</taxon>
        <taxon>Myxococcales</taxon>
        <taxon>Cystobacterineae</taxon>
        <taxon>Myxococcaceae</taxon>
        <taxon>Corallococcus</taxon>
    </lineage>
</organism>
<evidence type="ECO:0000313" key="1">
    <source>
        <dbReference type="EMBL" id="RKH05040.1"/>
    </source>
</evidence>
<comment type="caution">
    <text evidence="1">The sequence shown here is derived from an EMBL/GenBank/DDBJ whole genome shotgun (WGS) entry which is preliminary data.</text>
</comment>
<reference evidence="2" key="1">
    <citation type="submission" date="2018-09" db="EMBL/GenBank/DDBJ databases">
        <authorList>
            <person name="Livingstone P.G."/>
            <person name="Whitworth D.E."/>
        </authorList>
    </citation>
    <scope>NUCLEOTIDE SEQUENCE [LARGE SCALE GENOMIC DNA]</scope>
    <source>
        <strain evidence="2">CA043D</strain>
    </source>
</reference>
<dbReference type="EMBL" id="RAWE01000022">
    <property type="protein sequence ID" value="RKH05040.1"/>
    <property type="molecule type" value="Genomic_DNA"/>
</dbReference>